<feature type="transmembrane region" description="Helical" evidence="2">
    <location>
        <begin position="12"/>
        <end position="32"/>
    </location>
</feature>
<proteinExistence type="predicted"/>
<comment type="caution">
    <text evidence="4">The sequence shown here is derived from an EMBL/GenBank/DDBJ whole genome shotgun (WGS) entry which is preliminary data.</text>
</comment>
<feature type="transmembrane region" description="Helical" evidence="2">
    <location>
        <begin position="196"/>
        <end position="219"/>
    </location>
</feature>
<reference evidence="3" key="2">
    <citation type="journal article" date="2021" name="PeerJ">
        <title>Extensive microbial diversity within the chicken gut microbiome revealed by metagenomics and culture.</title>
        <authorList>
            <person name="Gilroy R."/>
            <person name="Ravi A."/>
            <person name="Getino M."/>
            <person name="Pursley I."/>
            <person name="Horton D.L."/>
            <person name="Alikhan N.F."/>
            <person name="Baker D."/>
            <person name="Gharbi K."/>
            <person name="Hall N."/>
            <person name="Watson M."/>
            <person name="Adriaenssens E.M."/>
            <person name="Foster-Nyarko E."/>
            <person name="Jarju S."/>
            <person name="Secka A."/>
            <person name="Antonio M."/>
            <person name="Oren A."/>
            <person name="Chaudhuri R.R."/>
            <person name="La Ragione R."/>
            <person name="Hildebrand F."/>
            <person name="Pallen M.J."/>
        </authorList>
    </citation>
    <scope>NUCLEOTIDE SEQUENCE</scope>
    <source>
        <strain evidence="3">9794</strain>
    </source>
</reference>
<dbReference type="PANTHER" id="PTHR34219">
    <property type="entry name" value="IRON-REGULATED INNER MEMBRANE PROTEIN-RELATED"/>
    <property type="match status" value="1"/>
</dbReference>
<name>A0A854BYP7_9BACT</name>
<keyword evidence="2" id="KW-1133">Transmembrane helix</keyword>
<feature type="transmembrane region" description="Helical" evidence="2">
    <location>
        <begin position="345"/>
        <end position="365"/>
    </location>
</feature>
<feature type="transmembrane region" description="Helical" evidence="2">
    <location>
        <begin position="145"/>
        <end position="166"/>
    </location>
</feature>
<sequence length="374" mass="42199">MRKLFGKIHLWLSIPVGIILSIICFSGVALVFEKEITQACKPHLYKVSVPEGNAAVLPPSQLIARIKEQTADSLKLTSLQYSGKADEAATVTFKNAGRKSLSVNPYTGEVNGWIEGNAFFQSMRKLHRWLLNPPPQKGASSVGKMIVGISTLLMVVILVSGLVIWWPRTRKALNNRLKVSCCKGWRRFWYDSHVALGFYSTLFLLVMALTGLTWSFGWYRSFAYGLFGGNTSKQAQTHGTSLPQKENDARTKKGGKKQTDYTAWDKAVQEVQTKYTGYTSLRIEEKKIQVIQGQQLRRTNTLKFNPKNGEITETTTYAEVPRAQKLKGWFYTFHTGSWGGIYTKILYFLAAFIGGVLPLSGYYLWLKKKQRATR</sequence>
<dbReference type="InterPro" id="IPR005625">
    <property type="entry name" value="PepSY-ass_TM"/>
</dbReference>
<feature type="region of interest" description="Disordered" evidence="1">
    <location>
        <begin position="235"/>
        <end position="257"/>
    </location>
</feature>
<dbReference type="AlphaFoldDB" id="A0A854BYP7"/>
<dbReference type="Pfam" id="PF03929">
    <property type="entry name" value="PepSY_TM"/>
    <property type="match status" value="1"/>
</dbReference>
<evidence type="ECO:0000256" key="1">
    <source>
        <dbReference type="SAM" id="MobiDB-lite"/>
    </source>
</evidence>
<keyword evidence="2" id="KW-0812">Transmembrane</keyword>
<dbReference type="Proteomes" id="UP000186685">
    <property type="component" value="Unassembled WGS sequence"/>
</dbReference>
<evidence type="ECO:0000313" key="5">
    <source>
        <dbReference type="Proteomes" id="UP000186685"/>
    </source>
</evidence>
<dbReference type="EMBL" id="DYWE01000050">
    <property type="protein sequence ID" value="HJF80921.1"/>
    <property type="molecule type" value="Genomic_DNA"/>
</dbReference>
<evidence type="ECO:0000313" key="4">
    <source>
        <dbReference type="EMBL" id="OKZ09585.1"/>
    </source>
</evidence>
<gene>
    <name evidence="4" type="ORF">BHV76_08955</name>
    <name evidence="3" type="ORF">K8V40_04615</name>
</gene>
<evidence type="ECO:0000256" key="2">
    <source>
        <dbReference type="SAM" id="Phobius"/>
    </source>
</evidence>
<accession>A0A854BYP7</accession>
<dbReference type="Proteomes" id="UP000722357">
    <property type="component" value="Unassembled WGS sequence"/>
</dbReference>
<dbReference type="EMBL" id="MNQR01000023">
    <property type="protein sequence ID" value="OKZ09585.1"/>
    <property type="molecule type" value="Genomic_DNA"/>
</dbReference>
<reference evidence="3" key="3">
    <citation type="submission" date="2021-09" db="EMBL/GenBank/DDBJ databases">
        <authorList>
            <person name="Gilroy R."/>
        </authorList>
    </citation>
    <scope>NUCLEOTIDE SEQUENCE</scope>
    <source>
        <strain evidence="3">9794</strain>
    </source>
</reference>
<keyword evidence="2" id="KW-0472">Membrane</keyword>
<feature type="compositionally biased region" description="Polar residues" evidence="1">
    <location>
        <begin position="235"/>
        <end position="244"/>
    </location>
</feature>
<organism evidence="4 5">
    <name type="scientific">Phocaeicola plebeius</name>
    <dbReference type="NCBI Taxonomy" id="310297"/>
    <lineage>
        <taxon>Bacteria</taxon>
        <taxon>Pseudomonadati</taxon>
        <taxon>Bacteroidota</taxon>
        <taxon>Bacteroidia</taxon>
        <taxon>Bacteroidales</taxon>
        <taxon>Bacteroidaceae</taxon>
        <taxon>Phocaeicola</taxon>
    </lineage>
</organism>
<evidence type="ECO:0000313" key="3">
    <source>
        <dbReference type="EMBL" id="HJF80921.1"/>
    </source>
</evidence>
<reference evidence="4 5" key="1">
    <citation type="journal article" date="2016" name="Nat. Biotechnol.">
        <title>Measurement of bacterial replication rates in microbial communities.</title>
        <authorList>
            <person name="Brown C.T."/>
            <person name="Olm M.R."/>
            <person name="Thomas B.C."/>
            <person name="Banfield J.F."/>
        </authorList>
    </citation>
    <scope>NUCLEOTIDE SEQUENCE [LARGE SCALE GENOMIC DNA]</scope>
    <source>
        <strain evidence="4">45_130</strain>
    </source>
</reference>
<protein>
    <submittedName>
        <fullName evidence="3">PepSY domain-containing protein</fullName>
    </submittedName>
    <submittedName>
        <fullName evidence="4">Peptidase</fullName>
    </submittedName>
</protein>
<dbReference type="PANTHER" id="PTHR34219:SF3">
    <property type="entry name" value="BLL7967 PROTEIN"/>
    <property type="match status" value="1"/>
</dbReference>